<dbReference type="SMART" id="SM00228">
    <property type="entry name" value="PDZ"/>
    <property type="match status" value="1"/>
</dbReference>
<evidence type="ECO:0000256" key="3">
    <source>
        <dbReference type="ARBA" id="ARBA00023212"/>
    </source>
</evidence>
<evidence type="ECO:0000256" key="1">
    <source>
        <dbReference type="ARBA" id="ARBA00004245"/>
    </source>
</evidence>
<keyword evidence="6" id="KW-1185">Reference proteome</keyword>
<comment type="subcellular location">
    <subcellularLocation>
        <location evidence="1">Cytoplasm</location>
        <location evidence="1">Cytoskeleton</location>
    </subcellularLocation>
</comment>
<sequence>MPLSIFDVVVPLNEDGVLGVKIKGGREYNLPIIVSKLIEGSEIAKSKELCANDVILSVNGTMIDAISHADVVCLISDECKKAMQQKNPFILLKVLRFSINAVDSIASIQVNILDSCISHRLKSVYGNLLINSHFFLLYRKAPSMPTRRPLALAACFLSSLTPRSSSSNLVSTTTHIHRY</sequence>
<dbReference type="EMBL" id="JBJKFK010002080">
    <property type="protein sequence ID" value="KAL3311669.1"/>
    <property type="molecule type" value="Genomic_DNA"/>
</dbReference>
<gene>
    <name evidence="5" type="ORF">Ciccas_009748</name>
</gene>
<keyword evidence="3" id="KW-0206">Cytoskeleton</keyword>
<dbReference type="GO" id="GO:0005856">
    <property type="term" value="C:cytoskeleton"/>
    <property type="evidence" value="ECO:0007669"/>
    <property type="project" value="UniProtKB-SubCell"/>
</dbReference>
<dbReference type="PANTHER" id="PTHR10554">
    <property type="entry name" value="SYNTROPHIN"/>
    <property type="match status" value="1"/>
</dbReference>
<dbReference type="Proteomes" id="UP001626550">
    <property type="component" value="Unassembled WGS sequence"/>
</dbReference>
<feature type="domain" description="PDZ" evidence="4">
    <location>
        <begin position="7"/>
        <end position="75"/>
    </location>
</feature>
<comment type="caution">
    <text evidence="5">The sequence shown here is derived from an EMBL/GenBank/DDBJ whole genome shotgun (WGS) entry which is preliminary data.</text>
</comment>
<evidence type="ECO:0000313" key="5">
    <source>
        <dbReference type="EMBL" id="KAL3311669.1"/>
    </source>
</evidence>
<dbReference type="SUPFAM" id="SSF50156">
    <property type="entry name" value="PDZ domain-like"/>
    <property type="match status" value="1"/>
</dbReference>
<protein>
    <recommendedName>
        <fullName evidence="4">PDZ domain-containing protein</fullName>
    </recommendedName>
</protein>
<dbReference type="Gene3D" id="2.30.42.10">
    <property type="match status" value="1"/>
</dbReference>
<name>A0ABD2PW49_9PLAT</name>
<dbReference type="Pfam" id="PF00595">
    <property type="entry name" value="PDZ"/>
    <property type="match status" value="1"/>
</dbReference>
<proteinExistence type="inferred from homology"/>
<dbReference type="AlphaFoldDB" id="A0ABD2PW49"/>
<organism evidence="5 6">
    <name type="scientific">Cichlidogyrus casuarinus</name>
    <dbReference type="NCBI Taxonomy" id="1844966"/>
    <lineage>
        <taxon>Eukaryota</taxon>
        <taxon>Metazoa</taxon>
        <taxon>Spiralia</taxon>
        <taxon>Lophotrochozoa</taxon>
        <taxon>Platyhelminthes</taxon>
        <taxon>Monogenea</taxon>
        <taxon>Monopisthocotylea</taxon>
        <taxon>Dactylogyridea</taxon>
        <taxon>Ancyrocephalidae</taxon>
        <taxon>Cichlidogyrus</taxon>
    </lineage>
</organism>
<dbReference type="InterPro" id="IPR015482">
    <property type="entry name" value="Syntrophin"/>
</dbReference>
<keyword evidence="3" id="KW-0963">Cytoplasm</keyword>
<comment type="similarity">
    <text evidence="2">Belongs to the syntrophin family.</text>
</comment>
<dbReference type="PANTHER" id="PTHR10554:SF12">
    <property type="entry name" value="IP02644P"/>
    <property type="match status" value="1"/>
</dbReference>
<dbReference type="PROSITE" id="PS50106">
    <property type="entry name" value="PDZ"/>
    <property type="match status" value="1"/>
</dbReference>
<accession>A0ABD2PW49</accession>
<dbReference type="InterPro" id="IPR001478">
    <property type="entry name" value="PDZ"/>
</dbReference>
<dbReference type="InterPro" id="IPR036034">
    <property type="entry name" value="PDZ_sf"/>
</dbReference>
<evidence type="ECO:0000259" key="4">
    <source>
        <dbReference type="PROSITE" id="PS50106"/>
    </source>
</evidence>
<reference evidence="5 6" key="1">
    <citation type="submission" date="2024-11" db="EMBL/GenBank/DDBJ databases">
        <title>Adaptive evolution of stress response genes in parasites aligns with host niche diversity.</title>
        <authorList>
            <person name="Hahn C."/>
            <person name="Resl P."/>
        </authorList>
    </citation>
    <scope>NUCLEOTIDE SEQUENCE [LARGE SCALE GENOMIC DNA]</scope>
    <source>
        <strain evidence="5">EGGRZ-B1_66</strain>
        <tissue evidence="5">Body</tissue>
    </source>
</reference>
<evidence type="ECO:0000313" key="6">
    <source>
        <dbReference type="Proteomes" id="UP001626550"/>
    </source>
</evidence>
<evidence type="ECO:0000256" key="2">
    <source>
        <dbReference type="ARBA" id="ARBA00010798"/>
    </source>
</evidence>